<evidence type="ECO:0000256" key="11">
    <source>
        <dbReference type="ARBA" id="ARBA00055464"/>
    </source>
</evidence>
<dbReference type="EC" id="3.4.17.18" evidence="12"/>
<feature type="region of interest" description="Disordered" evidence="15">
    <location>
        <begin position="1"/>
        <end position="35"/>
    </location>
</feature>
<evidence type="ECO:0000259" key="17">
    <source>
        <dbReference type="PROSITE" id="PS52035"/>
    </source>
</evidence>
<feature type="region of interest" description="Disordered" evidence="15">
    <location>
        <begin position="426"/>
        <end position="468"/>
    </location>
</feature>
<evidence type="ECO:0000256" key="4">
    <source>
        <dbReference type="ARBA" id="ARBA00022670"/>
    </source>
</evidence>
<dbReference type="InterPro" id="IPR000834">
    <property type="entry name" value="Peptidase_M14"/>
</dbReference>
<dbReference type="InterPro" id="IPR013320">
    <property type="entry name" value="ConA-like_dom_sf"/>
</dbReference>
<dbReference type="InterPro" id="IPR057246">
    <property type="entry name" value="CARBOXYPEPT_ZN_1"/>
</dbReference>
<dbReference type="GO" id="GO:0005615">
    <property type="term" value="C:extracellular space"/>
    <property type="evidence" value="ECO:0007669"/>
    <property type="project" value="TreeGrafter"/>
</dbReference>
<dbReference type="GO" id="GO:0008270">
    <property type="term" value="F:zinc ion binding"/>
    <property type="evidence" value="ECO:0007669"/>
    <property type="project" value="InterPro"/>
</dbReference>
<evidence type="ECO:0000256" key="1">
    <source>
        <dbReference type="ARBA" id="ARBA00001947"/>
    </source>
</evidence>
<evidence type="ECO:0000256" key="5">
    <source>
        <dbReference type="ARBA" id="ARBA00022723"/>
    </source>
</evidence>
<dbReference type="PROSITE" id="PS52035">
    <property type="entry name" value="PEPTIDASE_M14"/>
    <property type="match status" value="1"/>
</dbReference>
<feature type="domain" description="MAM" evidence="16">
    <location>
        <begin position="419"/>
        <end position="593"/>
    </location>
</feature>
<accession>A0A3A4ASF6</accession>
<evidence type="ECO:0000256" key="6">
    <source>
        <dbReference type="ARBA" id="ARBA00022729"/>
    </source>
</evidence>
<evidence type="ECO:0000256" key="8">
    <source>
        <dbReference type="ARBA" id="ARBA00022833"/>
    </source>
</evidence>
<evidence type="ECO:0000313" key="19">
    <source>
        <dbReference type="Proteomes" id="UP000265768"/>
    </source>
</evidence>
<dbReference type="PROSITE" id="PS50060">
    <property type="entry name" value="MAM_2"/>
    <property type="match status" value="1"/>
</dbReference>
<keyword evidence="8" id="KW-0862">Zinc</keyword>
<evidence type="ECO:0000256" key="7">
    <source>
        <dbReference type="ARBA" id="ARBA00022801"/>
    </source>
</evidence>
<dbReference type="CDD" id="cd03859">
    <property type="entry name" value="M14_CPT"/>
    <property type="match status" value="1"/>
</dbReference>
<feature type="domain" description="Peptidase M14" evidence="17">
    <location>
        <begin position="92"/>
        <end position="396"/>
    </location>
</feature>
<keyword evidence="9" id="KW-0482">Metalloprotease</keyword>
<dbReference type="Proteomes" id="UP000265768">
    <property type="component" value="Unassembled WGS sequence"/>
</dbReference>
<evidence type="ECO:0000259" key="16">
    <source>
        <dbReference type="PROSITE" id="PS50060"/>
    </source>
</evidence>
<evidence type="ECO:0000256" key="2">
    <source>
        <dbReference type="ARBA" id="ARBA00005988"/>
    </source>
</evidence>
<comment type="cofactor">
    <cofactor evidence="1">
        <name>Zn(2+)</name>
        <dbReference type="ChEBI" id="CHEBI:29105"/>
    </cofactor>
</comment>
<dbReference type="GO" id="GO:0006508">
    <property type="term" value="P:proteolysis"/>
    <property type="evidence" value="ECO:0007669"/>
    <property type="project" value="UniProtKB-KW"/>
</dbReference>
<dbReference type="EMBL" id="QZEY01000016">
    <property type="protein sequence ID" value="RJL24258.1"/>
    <property type="molecule type" value="Genomic_DNA"/>
</dbReference>
<evidence type="ECO:0000256" key="3">
    <source>
        <dbReference type="ARBA" id="ARBA00022645"/>
    </source>
</evidence>
<dbReference type="SMART" id="SM00631">
    <property type="entry name" value="Zn_pept"/>
    <property type="match status" value="1"/>
</dbReference>
<evidence type="ECO:0000256" key="12">
    <source>
        <dbReference type="ARBA" id="ARBA00066554"/>
    </source>
</evidence>
<dbReference type="PROSITE" id="PS00132">
    <property type="entry name" value="CARBOXYPEPT_ZN_1"/>
    <property type="match status" value="1"/>
</dbReference>
<dbReference type="PANTHER" id="PTHR11705:SF143">
    <property type="entry name" value="SLL0236 PROTEIN"/>
    <property type="match status" value="1"/>
</dbReference>
<reference evidence="18 19" key="1">
    <citation type="submission" date="2018-09" db="EMBL/GenBank/DDBJ databases">
        <title>YIM 75507 draft genome.</title>
        <authorList>
            <person name="Tang S."/>
            <person name="Feng Y."/>
        </authorList>
    </citation>
    <scope>NUCLEOTIDE SEQUENCE [LARGE SCALE GENOMIC DNA]</scope>
    <source>
        <strain evidence="18 19">YIM 75507</strain>
    </source>
</reference>
<comment type="catalytic activity">
    <reaction evidence="10">
        <text>Releases a C-terminal residue, which may be hydrophobic or positively charged.</text>
        <dbReference type="EC" id="3.4.17.18"/>
    </reaction>
</comment>
<dbReference type="GO" id="GO:0016020">
    <property type="term" value="C:membrane"/>
    <property type="evidence" value="ECO:0007669"/>
    <property type="project" value="InterPro"/>
</dbReference>
<comment type="function">
    <text evidence="11">Carboxypeptidase that possesses the specificities of both mammalian Cpase A and B. Thus shows broad substrate specificity, being able to cleave Cbz-Gly-Leu, Cbz-Gly-Val, Cbz-Gly-Phe, Cbz-Gly-Lys and Bz-Gly-Arg in vitro.</text>
</comment>
<dbReference type="AlphaFoldDB" id="A0A3A4ASF6"/>
<dbReference type="GO" id="GO:0004181">
    <property type="term" value="F:metallocarboxypeptidase activity"/>
    <property type="evidence" value="ECO:0007669"/>
    <property type="project" value="InterPro"/>
</dbReference>
<feature type="compositionally biased region" description="Low complexity" evidence="15">
    <location>
        <begin position="1"/>
        <end position="11"/>
    </location>
</feature>
<dbReference type="OrthoDB" id="5240362at2"/>
<dbReference type="SUPFAM" id="SSF53187">
    <property type="entry name" value="Zn-dependent exopeptidases"/>
    <property type="match status" value="1"/>
</dbReference>
<proteinExistence type="inferred from homology"/>
<evidence type="ECO:0000256" key="13">
    <source>
        <dbReference type="ARBA" id="ARBA00074273"/>
    </source>
</evidence>
<evidence type="ECO:0000256" key="14">
    <source>
        <dbReference type="PROSITE-ProRule" id="PRU01379"/>
    </source>
</evidence>
<keyword evidence="4" id="KW-0645">Protease</keyword>
<name>A0A3A4ASF6_9ACTN</name>
<keyword evidence="19" id="KW-1185">Reference proteome</keyword>
<evidence type="ECO:0000256" key="15">
    <source>
        <dbReference type="SAM" id="MobiDB-lite"/>
    </source>
</evidence>
<dbReference type="InterPro" id="IPR000998">
    <property type="entry name" value="MAM_dom"/>
</dbReference>
<evidence type="ECO:0000256" key="9">
    <source>
        <dbReference type="ARBA" id="ARBA00023049"/>
    </source>
</evidence>
<protein>
    <recommendedName>
        <fullName evidence="13">Zinc carboxypeptidase</fullName>
        <ecNumber evidence="12">3.4.17.18</ecNumber>
    </recommendedName>
</protein>
<keyword evidence="5" id="KW-0479">Metal-binding</keyword>
<gene>
    <name evidence="18" type="ORF">D5H75_30375</name>
</gene>
<dbReference type="Gene3D" id="3.40.630.10">
    <property type="entry name" value="Zn peptidases"/>
    <property type="match status" value="1"/>
</dbReference>
<dbReference type="PANTHER" id="PTHR11705">
    <property type="entry name" value="PROTEASE FAMILY M14 CARBOXYPEPTIDASE A,B"/>
    <property type="match status" value="1"/>
</dbReference>
<evidence type="ECO:0000256" key="10">
    <source>
        <dbReference type="ARBA" id="ARBA00050859"/>
    </source>
</evidence>
<dbReference type="SUPFAM" id="SSF49899">
    <property type="entry name" value="Concanavalin A-like lectins/glucanases"/>
    <property type="match status" value="1"/>
</dbReference>
<dbReference type="InterPro" id="IPR033810">
    <property type="entry name" value="Carboxypeptidase_T"/>
</dbReference>
<evidence type="ECO:0000313" key="18">
    <source>
        <dbReference type="EMBL" id="RJL24258.1"/>
    </source>
</evidence>
<keyword evidence="3 18" id="KW-0121">Carboxypeptidase</keyword>
<feature type="active site" description="Proton donor/acceptor" evidence="14">
    <location>
        <position position="361"/>
    </location>
</feature>
<dbReference type="Pfam" id="PF00246">
    <property type="entry name" value="Peptidase_M14"/>
    <property type="match status" value="1"/>
</dbReference>
<comment type="similarity">
    <text evidence="2 14">Belongs to the peptidase M14 family.</text>
</comment>
<keyword evidence="7" id="KW-0378">Hydrolase</keyword>
<dbReference type="PRINTS" id="PR00765">
    <property type="entry name" value="CRBOXYPTASEA"/>
</dbReference>
<organism evidence="18 19">
    <name type="scientific">Bailinhaonella thermotolerans</name>
    <dbReference type="NCBI Taxonomy" id="1070861"/>
    <lineage>
        <taxon>Bacteria</taxon>
        <taxon>Bacillati</taxon>
        <taxon>Actinomycetota</taxon>
        <taxon>Actinomycetes</taxon>
        <taxon>Streptosporangiales</taxon>
        <taxon>Streptosporangiaceae</taxon>
        <taxon>Bailinhaonella</taxon>
    </lineage>
</organism>
<sequence>MAATGANASAAPPEPPAAKQYLVEGPKTPQDRTAVARTGAAIDEVRQGAVVVTANADELKAIQRLGHKVTELAPPPKREAPKALDFPPADSNYHNYAEMTAAVNQIVADHPSIARKISVGTSYQGRDLMGVKISDNVGTDENEPEVLFTHHQHAREHLTVEMAIYLLNLFTDNYGSDSRITGLVNSREIWILPDLNPDGGEYDIATGSYRSWRKNRQPNTGSSAVGTDLNRNWAYNWGCCGGSSPTPSSDTYRGPSAESAPEVRNVANFVRSRVVGGAQQIKTAIDFHTYGELVLWPYGYTYNNTAPGMNQDEYDTHARLGQNLASTNGYTPQQASDLYITDGTIDDWLWGAYKIVNFTFEMYPVSASPGFYPPDEVIPRETQRNREAVLRLLEYSDCPYRIIGKEAQYCGTGGGTTVYSDTFETNTGWTANPGGTDTATAGQWERGDPEATDSSGPKQLGTTVSGTNDLVTGRLAGASAGTHDIDGGTTSIRSPAITLPASGTLNLSFSWYLGHGSNSSTADHLRVRVEGATSAQVFQQLGAATDRDASWSTATADVSAFAGQTVRIVVEAADASGASLIEAGVDDVKITQS</sequence>
<keyword evidence="6" id="KW-0732">Signal</keyword>
<feature type="compositionally biased region" description="Polar residues" evidence="15">
    <location>
        <begin position="452"/>
        <end position="468"/>
    </location>
</feature>
<dbReference type="Gene3D" id="2.60.120.200">
    <property type="match status" value="1"/>
</dbReference>
<comment type="caution">
    <text evidence="18">The sequence shown here is derived from an EMBL/GenBank/DDBJ whole genome shotgun (WGS) entry which is preliminary data.</text>
</comment>
<dbReference type="FunFam" id="3.40.630.10:FF:000084">
    <property type="entry name" value="Carboxypeptidase B2"/>
    <property type="match status" value="1"/>
</dbReference>
<feature type="compositionally biased region" description="Polar residues" evidence="15">
    <location>
        <begin position="426"/>
        <end position="441"/>
    </location>
</feature>